<feature type="transmembrane region" description="Helical" evidence="6">
    <location>
        <begin position="466"/>
        <end position="492"/>
    </location>
</feature>
<comment type="subcellular location">
    <subcellularLocation>
        <location evidence="1">Cell membrane</location>
        <topology evidence="1">Multi-pass membrane protein</topology>
    </subcellularLocation>
</comment>
<reference evidence="8" key="1">
    <citation type="submission" date="2016-06" db="EMBL/GenBank/DDBJ databases">
        <authorList>
            <person name="Van Tyne D."/>
        </authorList>
    </citation>
    <scope>NUCLEOTIDE SEQUENCE</scope>
    <source>
        <strain evidence="8">JM9A</strain>
    </source>
</reference>
<evidence type="ECO:0000256" key="3">
    <source>
        <dbReference type="ARBA" id="ARBA00022692"/>
    </source>
</evidence>
<evidence type="ECO:0000256" key="2">
    <source>
        <dbReference type="ARBA" id="ARBA00022448"/>
    </source>
</evidence>
<dbReference type="InterPro" id="IPR020846">
    <property type="entry name" value="MFS_dom"/>
</dbReference>
<accession>A0ABV0F0Q3</accession>
<keyword evidence="5 6" id="KW-0472">Membrane</keyword>
<comment type="caution">
    <text evidence="8">The sequence shown here is derived from an EMBL/GenBank/DDBJ whole genome shotgun (WGS) entry which is preliminary data.</text>
</comment>
<evidence type="ECO:0000256" key="1">
    <source>
        <dbReference type="ARBA" id="ARBA00004651"/>
    </source>
</evidence>
<dbReference type="SUPFAM" id="SSF103473">
    <property type="entry name" value="MFS general substrate transporter"/>
    <property type="match status" value="1"/>
</dbReference>
<feature type="transmembrane region" description="Helical" evidence="6">
    <location>
        <begin position="235"/>
        <end position="254"/>
    </location>
</feature>
<feature type="transmembrane region" description="Helical" evidence="6">
    <location>
        <begin position="135"/>
        <end position="157"/>
    </location>
</feature>
<feature type="transmembrane region" description="Helical" evidence="6">
    <location>
        <begin position="406"/>
        <end position="426"/>
    </location>
</feature>
<gene>
    <name evidence="8" type="ORF">BAU18_000452</name>
</gene>
<keyword evidence="9" id="KW-1185">Reference proteome</keyword>
<keyword evidence="3 6" id="KW-0812">Transmembrane</keyword>
<feature type="transmembrane region" description="Helical" evidence="6">
    <location>
        <begin position="163"/>
        <end position="181"/>
    </location>
</feature>
<evidence type="ECO:0000256" key="4">
    <source>
        <dbReference type="ARBA" id="ARBA00022989"/>
    </source>
</evidence>
<reference evidence="8" key="2">
    <citation type="submission" date="2024-02" db="EMBL/GenBank/DDBJ databases">
        <title>The Genome Sequence of Enterococcus diestrammenae JM9A.</title>
        <authorList>
            <person name="Earl A."/>
            <person name="Manson A."/>
            <person name="Gilmore M."/>
            <person name="Sanders J."/>
            <person name="Shea T."/>
            <person name="Howe W."/>
            <person name="Livny J."/>
            <person name="Cuomo C."/>
            <person name="Neafsey D."/>
            <person name="Birren B."/>
        </authorList>
    </citation>
    <scope>NUCLEOTIDE SEQUENCE</scope>
    <source>
        <strain evidence="8">JM9A</strain>
    </source>
</reference>
<dbReference type="Proteomes" id="UP001429357">
    <property type="component" value="Unassembled WGS sequence"/>
</dbReference>
<name>A0ABV0F0Q3_9ENTE</name>
<proteinExistence type="predicted"/>
<evidence type="ECO:0000256" key="6">
    <source>
        <dbReference type="SAM" id="Phobius"/>
    </source>
</evidence>
<dbReference type="Gene3D" id="1.20.1720.10">
    <property type="entry name" value="Multidrug resistance protein D"/>
    <property type="match status" value="1"/>
</dbReference>
<evidence type="ECO:0000259" key="7">
    <source>
        <dbReference type="PROSITE" id="PS50850"/>
    </source>
</evidence>
<feature type="transmembrane region" description="Helical" evidence="6">
    <location>
        <begin position="46"/>
        <end position="65"/>
    </location>
</feature>
<dbReference type="RefSeq" id="WP_161870506.1">
    <property type="nucleotide sequence ID" value="NZ_MAEI02000001.1"/>
</dbReference>
<feature type="transmembrane region" description="Helical" evidence="6">
    <location>
        <begin position="274"/>
        <end position="294"/>
    </location>
</feature>
<feature type="transmembrane region" description="Helical" evidence="6">
    <location>
        <begin position="338"/>
        <end position="357"/>
    </location>
</feature>
<dbReference type="EMBL" id="MAEI02000001">
    <property type="protein sequence ID" value="MEO1780874.1"/>
    <property type="molecule type" value="Genomic_DNA"/>
</dbReference>
<dbReference type="InterPro" id="IPR011701">
    <property type="entry name" value="MFS"/>
</dbReference>
<dbReference type="InterPro" id="IPR036259">
    <property type="entry name" value="MFS_trans_sf"/>
</dbReference>
<dbReference type="PROSITE" id="PS50850">
    <property type="entry name" value="MFS"/>
    <property type="match status" value="1"/>
</dbReference>
<feature type="transmembrane region" description="Helical" evidence="6">
    <location>
        <begin position="306"/>
        <end position="326"/>
    </location>
</feature>
<dbReference type="CDD" id="cd17502">
    <property type="entry name" value="MFS_Azr1_MDR_like"/>
    <property type="match status" value="1"/>
</dbReference>
<evidence type="ECO:0000313" key="8">
    <source>
        <dbReference type="EMBL" id="MEO1780874.1"/>
    </source>
</evidence>
<protein>
    <recommendedName>
        <fullName evidence="7">Major facilitator superfamily (MFS) profile domain-containing protein</fullName>
    </recommendedName>
</protein>
<evidence type="ECO:0000256" key="5">
    <source>
        <dbReference type="ARBA" id="ARBA00023136"/>
    </source>
</evidence>
<feature type="domain" description="Major facilitator superfamily (MFS) profile" evidence="7">
    <location>
        <begin position="12"/>
        <end position="497"/>
    </location>
</feature>
<feature type="transmembrane region" description="Helical" evidence="6">
    <location>
        <begin position="12"/>
        <end position="34"/>
    </location>
</feature>
<sequence>MTQQRQTNVKLVTVAVFVATFMTAVEGTIVTTAMPTIVGSLHGIEIMNWVFSIYLLTNAMLTPIYGKLADRIGRKPIFILGTMLFIVGSALCGFSDSMMTLIIARAIQGMGAGAMMPVALTIIGDLYTMEKRARVLGLNSTAWGIASVVGPLAGGVIVDTVGWHWIFFINVPIGLVLIWLIQRYLVEPKRQQTTNDLGEKAASKPMDIAGSLLLMLTLLALLLAFQLLGDQGFDLTVALLLVGFIVGLIGFVFVEKRAADPVITLTLFESRLFVVVNLVAALASGFLMAVDVYIPMWMQGVLGLPAGIGGLVLAPLSVLWMVGSFLAGRWMVSHSIKFVLFLGLLLTFVGGASLFLIPMSASWLWFFVISTILGIGLGAVTVTCTVSSQSSVDHDQLGVATSFNTLARTIGQTIMVSVFGILMNGITKARLTQAKLTSDPDIMNKLVNPQTAKNLPEEQLAPLRKILFAGLHGVFGGALVLIVIALILTVIIREKSGTIKQNTTSH</sequence>
<keyword evidence="2" id="KW-0813">Transport</keyword>
<feature type="transmembrane region" description="Helical" evidence="6">
    <location>
        <begin position="102"/>
        <end position="123"/>
    </location>
</feature>
<feature type="transmembrane region" description="Helical" evidence="6">
    <location>
        <begin position="77"/>
        <end position="96"/>
    </location>
</feature>
<dbReference type="PANTHER" id="PTHR23501">
    <property type="entry name" value="MAJOR FACILITATOR SUPERFAMILY"/>
    <property type="match status" value="1"/>
</dbReference>
<organism evidence="8 9">
    <name type="scientific">Enterococcus diestrammenae</name>
    <dbReference type="NCBI Taxonomy" id="1155073"/>
    <lineage>
        <taxon>Bacteria</taxon>
        <taxon>Bacillati</taxon>
        <taxon>Bacillota</taxon>
        <taxon>Bacilli</taxon>
        <taxon>Lactobacillales</taxon>
        <taxon>Enterococcaceae</taxon>
        <taxon>Enterococcus</taxon>
    </lineage>
</organism>
<dbReference type="PANTHER" id="PTHR23501:SF191">
    <property type="entry name" value="VACUOLAR BASIC AMINO ACID TRANSPORTER 4"/>
    <property type="match status" value="1"/>
</dbReference>
<keyword evidence="4 6" id="KW-1133">Transmembrane helix</keyword>
<dbReference type="Gene3D" id="1.20.1250.20">
    <property type="entry name" value="MFS general substrate transporter like domains"/>
    <property type="match status" value="1"/>
</dbReference>
<dbReference type="Pfam" id="PF07690">
    <property type="entry name" value="MFS_1"/>
    <property type="match status" value="1"/>
</dbReference>
<feature type="transmembrane region" description="Helical" evidence="6">
    <location>
        <begin position="208"/>
        <end position="229"/>
    </location>
</feature>
<evidence type="ECO:0000313" key="9">
    <source>
        <dbReference type="Proteomes" id="UP001429357"/>
    </source>
</evidence>
<feature type="transmembrane region" description="Helical" evidence="6">
    <location>
        <begin position="363"/>
        <end position="386"/>
    </location>
</feature>